<dbReference type="InterPro" id="IPR036055">
    <property type="entry name" value="LDL_receptor-like_sf"/>
</dbReference>
<dbReference type="InterPro" id="IPR002172">
    <property type="entry name" value="LDrepeatLR_classA_rpt"/>
</dbReference>
<evidence type="ECO:0000256" key="2">
    <source>
        <dbReference type="PROSITE-ProRule" id="PRU00124"/>
    </source>
</evidence>
<keyword evidence="4" id="KW-0812">Transmembrane</keyword>
<feature type="transmembrane region" description="Helical" evidence="4">
    <location>
        <begin position="42"/>
        <end position="60"/>
    </location>
</feature>
<comment type="caution">
    <text evidence="2">Lacks conserved residue(s) required for the propagation of feature annotation.</text>
</comment>
<keyword evidence="5" id="KW-0449">Lipoprotein</keyword>
<accession>A0AAV4DL89</accession>
<feature type="compositionally biased region" description="Basic and acidic residues" evidence="3">
    <location>
        <begin position="394"/>
        <end position="403"/>
    </location>
</feature>
<feature type="compositionally biased region" description="Low complexity" evidence="3">
    <location>
        <begin position="514"/>
        <end position="532"/>
    </location>
</feature>
<keyword evidence="4" id="KW-0472">Membrane</keyword>
<gene>
    <name evidence="5" type="ORF">PoB_007155300</name>
</gene>
<feature type="compositionally biased region" description="Basic and acidic residues" evidence="3">
    <location>
        <begin position="426"/>
        <end position="441"/>
    </location>
</feature>
<feature type="compositionally biased region" description="Basic residues" evidence="3">
    <location>
        <begin position="380"/>
        <end position="393"/>
    </location>
</feature>
<feature type="compositionally biased region" description="Low complexity" evidence="3">
    <location>
        <begin position="693"/>
        <end position="706"/>
    </location>
</feature>
<feature type="region of interest" description="Disordered" evidence="3">
    <location>
        <begin position="374"/>
        <end position="476"/>
    </location>
</feature>
<dbReference type="SUPFAM" id="SSF57424">
    <property type="entry name" value="LDL receptor-like module"/>
    <property type="match status" value="1"/>
</dbReference>
<feature type="compositionally biased region" description="Basic and acidic residues" evidence="3">
    <location>
        <begin position="602"/>
        <end position="614"/>
    </location>
</feature>
<feature type="region of interest" description="Disordered" evidence="3">
    <location>
        <begin position="510"/>
        <end position="733"/>
    </location>
</feature>
<organism evidence="5 6">
    <name type="scientific">Plakobranchus ocellatus</name>
    <dbReference type="NCBI Taxonomy" id="259542"/>
    <lineage>
        <taxon>Eukaryota</taxon>
        <taxon>Metazoa</taxon>
        <taxon>Spiralia</taxon>
        <taxon>Lophotrochozoa</taxon>
        <taxon>Mollusca</taxon>
        <taxon>Gastropoda</taxon>
        <taxon>Heterobranchia</taxon>
        <taxon>Euthyneura</taxon>
        <taxon>Panpulmonata</taxon>
        <taxon>Sacoglossa</taxon>
        <taxon>Placobranchoidea</taxon>
        <taxon>Plakobranchidae</taxon>
        <taxon>Plakobranchus</taxon>
    </lineage>
</organism>
<dbReference type="EMBL" id="BLXT01007988">
    <property type="protein sequence ID" value="GFO45048.1"/>
    <property type="molecule type" value="Genomic_DNA"/>
</dbReference>
<protein>
    <submittedName>
        <fullName evidence="5">Low density lipoprotein receptor class a cysteine rich</fullName>
    </submittedName>
</protein>
<feature type="transmembrane region" description="Helical" evidence="4">
    <location>
        <begin position="271"/>
        <end position="295"/>
    </location>
</feature>
<reference evidence="5 6" key="1">
    <citation type="journal article" date="2021" name="Elife">
        <title>Chloroplast acquisition without the gene transfer in kleptoplastic sea slugs, Plakobranchus ocellatus.</title>
        <authorList>
            <person name="Maeda T."/>
            <person name="Takahashi S."/>
            <person name="Yoshida T."/>
            <person name="Shimamura S."/>
            <person name="Takaki Y."/>
            <person name="Nagai Y."/>
            <person name="Toyoda A."/>
            <person name="Suzuki Y."/>
            <person name="Arimoto A."/>
            <person name="Ishii H."/>
            <person name="Satoh N."/>
            <person name="Nishiyama T."/>
            <person name="Hasebe M."/>
            <person name="Maruyama T."/>
            <person name="Minagawa J."/>
            <person name="Obokata J."/>
            <person name="Shigenobu S."/>
        </authorList>
    </citation>
    <scope>NUCLEOTIDE SEQUENCE [LARGE SCALE GENOMIC DNA]</scope>
</reference>
<dbReference type="Proteomes" id="UP000735302">
    <property type="component" value="Unassembled WGS sequence"/>
</dbReference>
<dbReference type="AlphaFoldDB" id="A0AAV4DL89"/>
<dbReference type="SMART" id="SM00192">
    <property type="entry name" value="LDLa"/>
    <property type="match status" value="1"/>
</dbReference>
<comment type="caution">
    <text evidence="5">The sequence shown here is derived from an EMBL/GenBank/DDBJ whole genome shotgun (WGS) entry which is preliminary data.</text>
</comment>
<evidence type="ECO:0000256" key="4">
    <source>
        <dbReference type="SAM" id="Phobius"/>
    </source>
</evidence>
<feature type="compositionally biased region" description="Polar residues" evidence="3">
    <location>
        <begin position="707"/>
        <end position="717"/>
    </location>
</feature>
<dbReference type="PROSITE" id="PS50068">
    <property type="entry name" value="LDLRA_2"/>
    <property type="match status" value="1"/>
</dbReference>
<feature type="compositionally biased region" description="Polar residues" evidence="3">
    <location>
        <begin position="644"/>
        <end position="655"/>
    </location>
</feature>
<feature type="compositionally biased region" description="Low complexity" evidence="3">
    <location>
        <begin position="563"/>
        <end position="577"/>
    </location>
</feature>
<dbReference type="InterPro" id="IPR042333">
    <property type="entry name" value="LRAD2/Mig-13-like"/>
</dbReference>
<evidence type="ECO:0000256" key="3">
    <source>
        <dbReference type="SAM" id="MobiDB-lite"/>
    </source>
</evidence>
<sequence>MDGAMNDTDVHLQAPGSCMLGYRPRGKGSSSSRSMSAWKDRTLFTTVVATIAVLALMQPMPTEGMRPRRRYMTNHCSDTLHVYGDVLLALTPTDKLHKVRTTDFKKSIHCKVVLHAPNDSRILLHFLQLRISAEMIHHDSVNVYDTSPVMRKLTPAAGLYGQLDRENSIQDVGGSKVKDYKSSGKEIILEYVGIPTIKNPGFQILLTVFKNPGRNGQCPTDYFKCPMQGKMCLPASVACDGYANCGTNDSGDEDNCDSYETVTNLMEHYSLVYDIVFVIFLPLVIFISCTIIALLCMRRYIRLKITIQTEPLVRFTSANGGQARVKYSDENALPPPSYDDAMNPSRLAVMASPPAYSSLDDLVKAGKIEIVESEDEFSRRSPRGRRHRRRHRQTRQDGEEFCHDSISSLDDDHPRARKSPIHVHKHYDDLYEPRQQRDKRLLNSGDCTVHYSDREDKHHRRDRRNRRKGDKAVKPVCVKRRADDLVCHNQTGETSNSEETSAFLHVEKNKSMDGGLSDSHRGSSSSINYGSSRRSKSPLVAGATTNGTVSALGGHSSHTNIASSPTTSSTVSSSPPSTCLPPPPIYSNINCGEQPPKYHLPPGRDPRLSYKQGKEIVTPQSKLEYMQPPLPSSDGSHDKSNSSILNGSFPVSSSGPFLPKEKPSQTSTVPCEAELPLCSSRPSTPKSSPHVASVSDKSSPSPSSCSTNDQDQAVCSETESKPPSHANSYTESNGSLAELAVQAKANVPNIASPEYSNVHHVKTITI</sequence>
<feature type="compositionally biased region" description="Basic residues" evidence="3">
    <location>
        <begin position="457"/>
        <end position="469"/>
    </location>
</feature>
<feature type="compositionally biased region" description="Basic residues" evidence="3">
    <location>
        <begin position="415"/>
        <end position="425"/>
    </location>
</feature>
<dbReference type="CDD" id="cd00112">
    <property type="entry name" value="LDLa"/>
    <property type="match status" value="1"/>
</dbReference>
<proteinExistence type="predicted"/>
<keyword evidence="4" id="KW-1133">Transmembrane helix</keyword>
<dbReference type="InterPro" id="IPR035914">
    <property type="entry name" value="Sperma_CUB_dom_sf"/>
</dbReference>
<dbReference type="PANTHER" id="PTHR24652:SF69">
    <property type="entry name" value="CUB DOMAIN-CONTAINING PROTEIN"/>
    <property type="match status" value="1"/>
</dbReference>
<keyword evidence="6" id="KW-1185">Reference proteome</keyword>
<evidence type="ECO:0000256" key="1">
    <source>
        <dbReference type="ARBA" id="ARBA00023157"/>
    </source>
</evidence>
<evidence type="ECO:0000313" key="6">
    <source>
        <dbReference type="Proteomes" id="UP000735302"/>
    </source>
</evidence>
<dbReference type="PANTHER" id="PTHR24652">
    <property type="entry name" value="LOW-DENSITY LIPOPROTEIN RECEPTOR CLASS A DOMAIN-CONTAINING PROTEIN 2"/>
    <property type="match status" value="1"/>
</dbReference>
<keyword evidence="1" id="KW-1015">Disulfide bond</keyword>
<evidence type="ECO:0000313" key="5">
    <source>
        <dbReference type="EMBL" id="GFO45048.1"/>
    </source>
</evidence>
<keyword evidence="5" id="KW-0675">Receptor</keyword>
<name>A0AAV4DL89_9GAST</name>
<dbReference type="Gene3D" id="2.60.120.290">
    <property type="entry name" value="Spermadhesin, CUB domain"/>
    <property type="match status" value="1"/>
</dbReference>
<dbReference type="Gene3D" id="4.10.400.10">
    <property type="entry name" value="Low-density Lipoprotein Receptor"/>
    <property type="match status" value="1"/>
</dbReference>